<proteinExistence type="inferred from homology"/>
<protein>
    <submittedName>
        <fullName evidence="4">Baseplate J/gp47 family protein</fullName>
    </submittedName>
</protein>
<dbReference type="Proteomes" id="UP000824124">
    <property type="component" value="Unassembled WGS sequence"/>
</dbReference>
<dbReference type="Pfam" id="PF26079">
    <property type="entry name" value="Baseplate_J_C"/>
    <property type="match status" value="1"/>
</dbReference>
<feature type="domain" description="Baseplate J-like C-terminal" evidence="3">
    <location>
        <begin position="262"/>
        <end position="348"/>
    </location>
</feature>
<name>A0A9D1HIX3_9FIRM</name>
<organism evidence="4 5">
    <name type="scientific">Candidatus Avidehalobacter gallistercoris</name>
    <dbReference type="NCBI Taxonomy" id="2840694"/>
    <lineage>
        <taxon>Bacteria</taxon>
        <taxon>Bacillati</taxon>
        <taxon>Bacillota</taxon>
        <taxon>Clostridia</taxon>
        <taxon>Eubacteriales</taxon>
        <taxon>Peptococcaceae</taxon>
        <taxon>Peptococcaceae incertae sedis</taxon>
        <taxon>Candidatus Avidehalobacter</taxon>
    </lineage>
</organism>
<comment type="caution">
    <text evidence="4">The sequence shown here is derived from an EMBL/GenBank/DDBJ whole genome shotgun (WGS) entry which is preliminary data.</text>
</comment>
<evidence type="ECO:0000313" key="4">
    <source>
        <dbReference type="EMBL" id="HIU10176.1"/>
    </source>
</evidence>
<evidence type="ECO:0000259" key="2">
    <source>
        <dbReference type="Pfam" id="PF26078"/>
    </source>
</evidence>
<reference evidence="4" key="1">
    <citation type="submission" date="2020-10" db="EMBL/GenBank/DDBJ databases">
        <authorList>
            <person name="Gilroy R."/>
        </authorList>
    </citation>
    <scope>NUCLEOTIDE SEQUENCE</scope>
    <source>
        <strain evidence="4">2830</strain>
    </source>
</reference>
<feature type="domain" description="Baseplate J-like central" evidence="2">
    <location>
        <begin position="176"/>
        <end position="255"/>
    </location>
</feature>
<dbReference type="EMBL" id="DVMH01000018">
    <property type="protein sequence ID" value="HIU10176.1"/>
    <property type="molecule type" value="Genomic_DNA"/>
</dbReference>
<evidence type="ECO:0000256" key="1">
    <source>
        <dbReference type="ARBA" id="ARBA00038087"/>
    </source>
</evidence>
<sequence>MFEQMTYENIMAEMLERVGSLVDKREGSIIWDALAPAAYQLSLYYEALDKVLQNGFADTAEREYLCLRARERGIEPHPATYAGARARIIGAVALGQRYLCGDYGWQVERELSENEYLLRCEQQGSASNTTVGRMTPVEYLAGVTEAELLDIIEPGEDEESTEALRERYIVSLTEQSFGGNRADYIEKALTIPGVGAAKVYPAWNGGGTVKLTIISADHTPPDTALVAKVQNIFDPLESQGEGLGLAPIGHVVTAAGVTYRTVDINMTLTLAVGLEWNDVSNRVLNAVDDYFTDLTKTWAAQDHLTVRVSQLEARILAEEGIIDVSGLTLCGAAENLPLLSDEVPIRGEFNV</sequence>
<comment type="similarity">
    <text evidence="1">Belongs to the Mu gp47/PBSX XkdT family.</text>
</comment>
<reference evidence="4" key="2">
    <citation type="journal article" date="2021" name="PeerJ">
        <title>Extensive microbial diversity within the chicken gut microbiome revealed by metagenomics and culture.</title>
        <authorList>
            <person name="Gilroy R."/>
            <person name="Ravi A."/>
            <person name="Getino M."/>
            <person name="Pursley I."/>
            <person name="Horton D.L."/>
            <person name="Alikhan N.F."/>
            <person name="Baker D."/>
            <person name="Gharbi K."/>
            <person name="Hall N."/>
            <person name="Watson M."/>
            <person name="Adriaenssens E.M."/>
            <person name="Foster-Nyarko E."/>
            <person name="Jarju S."/>
            <person name="Secka A."/>
            <person name="Antonio M."/>
            <person name="Oren A."/>
            <person name="Chaudhuri R.R."/>
            <person name="La Ragione R."/>
            <person name="Hildebrand F."/>
            <person name="Pallen M.J."/>
        </authorList>
    </citation>
    <scope>NUCLEOTIDE SEQUENCE</scope>
    <source>
        <strain evidence="4">2830</strain>
    </source>
</reference>
<evidence type="ECO:0000313" key="5">
    <source>
        <dbReference type="Proteomes" id="UP000824124"/>
    </source>
</evidence>
<dbReference type="InterPro" id="IPR058531">
    <property type="entry name" value="Baseplate_J_M"/>
</dbReference>
<dbReference type="AlphaFoldDB" id="A0A9D1HIX3"/>
<dbReference type="Pfam" id="PF26078">
    <property type="entry name" value="Baseplate_J_M"/>
    <property type="match status" value="1"/>
</dbReference>
<dbReference type="InterPro" id="IPR052399">
    <property type="entry name" value="Phage_Baseplate_Assmbl_Protein"/>
</dbReference>
<evidence type="ECO:0000259" key="3">
    <source>
        <dbReference type="Pfam" id="PF26079"/>
    </source>
</evidence>
<dbReference type="PANTHER" id="PTHR37829">
    <property type="entry name" value="PHAGE-LIKE ELEMENT PBSX PROTEIN XKDT"/>
    <property type="match status" value="1"/>
</dbReference>
<gene>
    <name evidence="4" type="ORF">IAB00_02875</name>
</gene>
<accession>A0A9D1HIX3</accession>
<dbReference type="InterPro" id="IPR058530">
    <property type="entry name" value="Baseplate_J-like_C"/>
</dbReference>
<dbReference type="PANTHER" id="PTHR37829:SF3">
    <property type="entry name" value="PROTEIN JAYE-RELATED"/>
    <property type="match status" value="1"/>
</dbReference>